<evidence type="ECO:0000256" key="7">
    <source>
        <dbReference type="PROSITE-ProRule" id="PRU10133"/>
    </source>
</evidence>
<dbReference type="InterPro" id="IPR000608">
    <property type="entry name" value="UBC"/>
</dbReference>
<dbReference type="Gene3D" id="3.10.110.10">
    <property type="entry name" value="Ubiquitin Conjugating Enzyme"/>
    <property type="match status" value="1"/>
</dbReference>
<evidence type="ECO:0000313" key="10">
    <source>
        <dbReference type="EMBL" id="CDW85663.1"/>
    </source>
</evidence>
<dbReference type="Pfam" id="PF00179">
    <property type="entry name" value="UQ_con"/>
    <property type="match status" value="1"/>
</dbReference>
<proteinExistence type="inferred from homology"/>
<dbReference type="Proteomes" id="UP000039865">
    <property type="component" value="Unassembled WGS sequence"/>
</dbReference>
<keyword evidence="4 8" id="KW-0547">Nucleotide-binding</keyword>
<organism evidence="10 11">
    <name type="scientific">Stylonychia lemnae</name>
    <name type="common">Ciliate</name>
    <dbReference type="NCBI Taxonomy" id="5949"/>
    <lineage>
        <taxon>Eukaryota</taxon>
        <taxon>Sar</taxon>
        <taxon>Alveolata</taxon>
        <taxon>Ciliophora</taxon>
        <taxon>Intramacronucleata</taxon>
        <taxon>Spirotrichea</taxon>
        <taxon>Stichotrichia</taxon>
        <taxon>Sporadotrichida</taxon>
        <taxon>Oxytrichidae</taxon>
        <taxon>Stylonychinae</taxon>
        <taxon>Stylonychia</taxon>
    </lineage>
</organism>
<dbReference type="GO" id="GO:0005524">
    <property type="term" value="F:ATP binding"/>
    <property type="evidence" value="ECO:0007669"/>
    <property type="project" value="UniProtKB-UniRule"/>
</dbReference>
<keyword evidence="11" id="KW-1185">Reference proteome</keyword>
<comment type="pathway">
    <text evidence="2">Protein modification; protein ubiquitination.</text>
</comment>
<dbReference type="PANTHER" id="PTHR24068">
    <property type="entry name" value="UBIQUITIN-CONJUGATING ENZYME E2"/>
    <property type="match status" value="1"/>
</dbReference>
<evidence type="ECO:0000256" key="6">
    <source>
        <dbReference type="ARBA" id="ARBA00022840"/>
    </source>
</evidence>
<feature type="domain" description="UBC core" evidence="9">
    <location>
        <begin position="212"/>
        <end position="364"/>
    </location>
</feature>
<comment type="catalytic activity">
    <reaction evidence="1">
        <text>S-ubiquitinyl-[E1 ubiquitin-activating enzyme]-L-cysteine + [E2 ubiquitin-conjugating enzyme]-L-cysteine = [E1 ubiquitin-activating enzyme]-L-cysteine + S-ubiquitinyl-[E2 ubiquitin-conjugating enzyme]-L-cysteine.</text>
        <dbReference type="EC" id="2.3.2.23"/>
    </reaction>
</comment>
<keyword evidence="3" id="KW-0808">Transferase</keyword>
<dbReference type="SMART" id="SM00212">
    <property type="entry name" value="UBCc"/>
    <property type="match status" value="1"/>
</dbReference>
<dbReference type="EMBL" id="CCKQ01013941">
    <property type="protein sequence ID" value="CDW85663.1"/>
    <property type="molecule type" value="Genomic_DNA"/>
</dbReference>
<keyword evidence="5 8" id="KW-0833">Ubl conjugation pathway</keyword>
<evidence type="ECO:0000313" key="11">
    <source>
        <dbReference type="Proteomes" id="UP000039865"/>
    </source>
</evidence>
<evidence type="ECO:0000256" key="3">
    <source>
        <dbReference type="ARBA" id="ARBA00022679"/>
    </source>
</evidence>
<dbReference type="OrthoDB" id="7851174at2759"/>
<dbReference type="SUPFAM" id="SSF54495">
    <property type="entry name" value="UBC-like"/>
    <property type="match status" value="1"/>
</dbReference>
<protein>
    <submittedName>
        <fullName evidence="10">Ubiquitin-conjugating enzyme</fullName>
    </submittedName>
</protein>
<dbReference type="InParanoid" id="A0A078AY01"/>
<dbReference type="GO" id="GO:0061631">
    <property type="term" value="F:ubiquitin conjugating enzyme activity"/>
    <property type="evidence" value="ECO:0007669"/>
    <property type="project" value="UniProtKB-EC"/>
</dbReference>
<dbReference type="InterPro" id="IPR016135">
    <property type="entry name" value="UBQ-conjugating_enzyme/RWD"/>
</dbReference>
<dbReference type="FunFam" id="3.10.110.10:FF:000101">
    <property type="entry name" value="Ubiquitin-conjugating enzyme E2 D2"/>
    <property type="match status" value="1"/>
</dbReference>
<dbReference type="PROSITE" id="PS50127">
    <property type="entry name" value="UBC_2"/>
    <property type="match status" value="1"/>
</dbReference>
<evidence type="ECO:0000259" key="9">
    <source>
        <dbReference type="PROSITE" id="PS50127"/>
    </source>
</evidence>
<comment type="similarity">
    <text evidence="8">Belongs to the ubiquitin-conjugating enzyme family.</text>
</comment>
<evidence type="ECO:0000256" key="1">
    <source>
        <dbReference type="ARBA" id="ARBA00000485"/>
    </source>
</evidence>
<dbReference type="InterPro" id="IPR023313">
    <property type="entry name" value="UBQ-conjugating_AS"/>
</dbReference>
<evidence type="ECO:0000256" key="4">
    <source>
        <dbReference type="ARBA" id="ARBA00022741"/>
    </source>
</evidence>
<reference evidence="10 11" key="1">
    <citation type="submission" date="2014-06" db="EMBL/GenBank/DDBJ databases">
        <authorList>
            <person name="Swart Estienne"/>
        </authorList>
    </citation>
    <scope>NUCLEOTIDE SEQUENCE [LARGE SCALE GENOMIC DNA]</scope>
    <source>
        <strain evidence="10 11">130c</strain>
    </source>
</reference>
<evidence type="ECO:0000256" key="5">
    <source>
        <dbReference type="ARBA" id="ARBA00022786"/>
    </source>
</evidence>
<gene>
    <name evidence="10" type="primary">Contig3175.g3395</name>
    <name evidence="10" type="ORF">STYLEM_14747</name>
</gene>
<sequence>MDQRINMELIKNICQMIRKIKQNKISRQQQQQQRNDKTQKVIICLDDEDETTSEQGKTQIIQEIPNEVILSSNQQEIKSNSLSGIASLNFTSSSDKELKKYLKEKQVILSEDAYLNHNEQAQSNTHVSNIADIGSWASDKKFQRFDKVAIQVDQNQNQAKYQSELDDLDQTVIQKSPSINKAKFLKPQNKQTPNYISNMQLALKRIQGVRIVVNQNFFQELKDLQKEPLGDLCPFLGPDMSQDNPFKWYAIIIGPENTPFHGGTFRLQIEFLDDYPYEPPKVEFQTKIYHPNISSNGEICLDILRHRELWSPALNIQKLVISIISLMGDPNPEDALCPDIAKEYMRDKKKYESVAMRWTKLYAN</sequence>
<name>A0A078AY01_STYLE</name>
<dbReference type="PROSITE" id="PS00183">
    <property type="entry name" value="UBC_1"/>
    <property type="match status" value="1"/>
</dbReference>
<dbReference type="AlphaFoldDB" id="A0A078AY01"/>
<feature type="active site" description="Glycyl thioester intermediate" evidence="7">
    <location>
        <position position="300"/>
    </location>
</feature>
<keyword evidence="6 8" id="KW-0067">ATP-binding</keyword>
<accession>A0A078AY01</accession>
<evidence type="ECO:0000256" key="8">
    <source>
        <dbReference type="RuleBase" id="RU362109"/>
    </source>
</evidence>
<evidence type="ECO:0000256" key="2">
    <source>
        <dbReference type="ARBA" id="ARBA00004906"/>
    </source>
</evidence>